<proteinExistence type="predicted"/>
<accession>A0A7T6XQM6</accession>
<dbReference type="KEGG" id="pdp:PDIP_18510"/>
<protein>
    <submittedName>
        <fullName evidence="1">C2H2 finger domain-containing protein</fullName>
    </submittedName>
</protein>
<name>A0A7T6XQM6_PENDI</name>
<dbReference type="OMA" id="VEYYECP"/>
<dbReference type="Proteomes" id="UP000595662">
    <property type="component" value="Chromosome 4"/>
</dbReference>
<dbReference type="RefSeq" id="XP_014537542.1">
    <property type="nucleotide sequence ID" value="XM_014682056.1"/>
</dbReference>
<dbReference type="EMBL" id="CP060777">
    <property type="protein sequence ID" value="QQK45459.1"/>
    <property type="molecule type" value="Genomic_DNA"/>
</dbReference>
<sequence length="129" mass="15209">MYQHPAARQDHNNPLGLSIYECWFCPSNWVGFSGLLYHLEEGRCVKRDRIRTLAFETPEYGFYGNNLTDQNPFYCYQCRTQFPQVSHLYYHVENSPSCSYLLNSSECLGALRNFYVEYYECPGSDYVSY</sequence>
<organism evidence="1 2">
    <name type="scientific">Penicillium digitatum</name>
    <name type="common">Green mold</name>
    <dbReference type="NCBI Taxonomy" id="36651"/>
    <lineage>
        <taxon>Eukaryota</taxon>
        <taxon>Fungi</taxon>
        <taxon>Dikarya</taxon>
        <taxon>Ascomycota</taxon>
        <taxon>Pezizomycotina</taxon>
        <taxon>Eurotiomycetes</taxon>
        <taxon>Eurotiomycetidae</taxon>
        <taxon>Eurotiales</taxon>
        <taxon>Aspergillaceae</taxon>
        <taxon>Penicillium</taxon>
    </lineage>
</organism>
<evidence type="ECO:0000313" key="2">
    <source>
        <dbReference type="Proteomes" id="UP000595662"/>
    </source>
</evidence>
<dbReference type="VEuPathDB" id="FungiDB:PDIP_18510"/>
<gene>
    <name evidence="1" type="ORF">Pdw03_0357</name>
</gene>
<reference evidence="1 2" key="1">
    <citation type="submission" date="2020-08" db="EMBL/GenBank/DDBJ databases">
        <title>The completed genome sequence of the pathogenic ascomycete fungus Penicillium digitatum.</title>
        <authorList>
            <person name="Wang M."/>
        </authorList>
    </citation>
    <scope>NUCLEOTIDE SEQUENCE [LARGE SCALE GENOMIC DNA]</scope>
    <source>
        <strain evidence="1 2">PdW03</strain>
    </source>
</reference>
<dbReference type="GeneID" id="26230174"/>
<evidence type="ECO:0000313" key="1">
    <source>
        <dbReference type="EMBL" id="QQK45459.1"/>
    </source>
</evidence>
<dbReference type="AlphaFoldDB" id="A0A7T6XQM6"/>